<dbReference type="Gene3D" id="2.160.10.10">
    <property type="entry name" value="Hexapeptide repeat proteins"/>
    <property type="match status" value="1"/>
</dbReference>
<dbReference type="PANTHER" id="PTHR23416">
    <property type="entry name" value="SIALIC ACID SYNTHASE-RELATED"/>
    <property type="match status" value="1"/>
</dbReference>
<dbReference type="AlphaFoldDB" id="A0AAX2ZIB6"/>
<gene>
    <name evidence="4" type="ORF">JW646_04695</name>
</gene>
<evidence type="ECO:0000256" key="3">
    <source>
        <dbReference type="ARBA" id="ARBA00022737"/>
    </source>
</evidence>
<evidence type="ECO:0000313" key="5">
    <source>
        <dbReference type="Proteomes" id="UP001198983"/>
    </source>
</evidence>
<sequence>MSILNIKIAIADYFRKKRQRKLYSQMKSVGKNVYICPGHNISSKKNVEIGNDVWIGYSCFISGQGNVTIGSGTIISHNVEIWTQNHRYEAENLESIPYDKEFIKKPVYIGENVWVGSKVIILPGVTIGEGAVIGAGAVVTKNIPHCAVIGGNPAKILKYRDKEQYFKLKSEDSIYLKMNYNYDISSNRIR</sequence>
<keyword evidence="4" id="KW-0012">Acyltransferase</keyword>
<keyword evidence="3" id="KW-0677">Repeat</keyword>
<keyword evidence="2" id="KW-0808">Transferase</keyword>
<evidence type="ECO:0000256" key="2">
    <source>
        <dbReference type="ARBA" id="ARBA00022679"/>
    </source>
</evidence>
<comment type="similarity">
    <text evidence="1">Belongs to the transferase hexapeptide repeat family.</text>
</comment>
<dbReference type="Proteomes" id="UP001198983">
    <property type="component" value="Chromosome"/>
</dbReference>
<accession>A0AAX2ZIB6</accession>
<protein>
    <submittedName>
        <fullName evidence="4">Acyltransferase</fullName>
    </submittedName>
</protein>
<dbReference type="KEGG" id="tem:JW646_04695"/>
<dbReference type="GO" id="GO:0008374">
    <property type="term" value="F:O-acyltransferase activity"/>
    <property type="evidence" value="ECO:0007669"/>
    <property type="project" value="TreeGrafter"/>
</dbReference>
<evidence type="ECO:0000313" key="4">
    <source>
        <dbReference type="EMBL" id="UEL48756.1"/>
    </source>
</evidence>
<dbReference type="RefSeq" id="WP_228416776.1">
    <property type="nucleotide sequence ID" value="NZ_CP081135.1"/>
</dbReference>
<dbReference type="CDD" id="cd04647">
    <property type="entry name" value="LbH_MAT_like"/>
    <property type="match status" value="1"/>
</dbReference>
<name>A0AAX2ZIB6_9FIRM</name>
<dbReference type="PROSITE" id="PS00101">
    <property type="entry name" value="HEXAPEP_TRANSFERASES"/>
    <property type="match status" value="1"/>
</dbReference>
<dbReference type="InterPro" id="IPR001451">
    <property type="entry name" value="Hexapep"/>
</dbReference>
<dbReference type="InterPro" id="IPR051159">
    <property type="entry name" value="Hexapeptide_acetyltransf"/>
</dbReference>
<dbReference type="EMBL" id="CP081135">
    <property type="protein sequence ID" value="UEL48756.1"/>
    <property type="molecule type" value="Genomic_DNA"/>
</dbReference>
<dbReference type="PANTHER" id="PTHR23416:SF23">
    <property type="entry name" value="ACETYLTRANSFERASE C18B11.09C-RELATED"/>
    <property type="match status" value="1"/>
</dbReference>
<keyword evidence="5" id="KW-1185">Reference proteome</keyword>
<dbReference type="InterPro" id="IPR011004">
    <property type="entry name" value="Trimer_LpxA-like_sf"/>
</dbReference>
<dbReference type="Pfam" id="PF00132">
    <property type="entry name" value="Hexapep"/>
    <property type="match status" value="1"/>
</dbReference>
<dbReference type="SUPFAM" id="SSF51161">
    <property type="entry name" value="Trimeric LpxA-like enzymes"/>
    <property type="match status" value="1"/>
</dbReference>
<evidence type="ECO:0000256" key="1">
    <source>
        <dbReference type="ARBA" id="ARBA00007274"/>
    </source>
</evidence>
<proteinExistence type="inferred from homology"/>
<dbReference type="InterPro" id="IPR018357">
    <property type="entry name" value="Hexapep_transf_CS"/>
</dbReference>
<reference evidence="4 5" key="1">
    <citation type="journal article" date="2023" name="Int. J. Syst. Evol. Microbiol.">
        <title>Terrisporobacter hibernicus sp. nov., isolated from bovine faeces in Northern Ireland.</title>
        <authorList>
            <person name="Mitchell M."/>
            <person name="Nguyen S.V."/>
            <person name="Connor M."/>
            <person name="Fairley D.J."/>
            <person name="Donoghue O."/>
            <person name="Marshall H."/>
            <person name="Koolman L."/>
            <person name="McMullan G."/>
            <person name="Schaffer K.E."/>
            <person name="McGrath J.W."/>
            <person name="Fanning S."/>
        </authorList>
    </citation>
    <scope>NUCLEOTIDE SEQUENCE [LARGE SCALE GENOMIC DNA]</scope>
    <source>
        <strain evidence="4 5">MCA3</strain>
    </source>
</reference>
<organism evidence="4 5">
    <name type="scientific">Terrisporobacter hibernicus</name>
    <dbReference type="NCBI Taxonomy" id="2813371"/>
    <lineage>
        <taxon>Bacteria</taxon>
        <taxon>Bacillati</taxon>
        <taxon>Bacillota</taxon>
        <taxon>Clostridia</taxon>
        <taxon>Peptostreptococcales</taxon>
        <taxon>Peptostreptococcaceae</taxon>
        <taxon>Terrisporobacter</taxon>
    </lineage>
</organism>